<keyword evidence="3" id="KW-1185">Reference proteome</keyword>
<gene>
    <name evidence="2" type="ORF">B0J11DRAFT_510218</name>
</gene>
<protein>
    <submittedName>
        <fullName evidence="2">Uncharacterized protein</fullName>
    </submittedName>
</protein>
<reference evidence="2" key="1">
    <citation type="journal article" date="2021" name="Nat. Commun.">
        <title>Genetic determinants of endophytism in the Arabidopsis root mycobiome.</title>
        <authorList>
            <person name="Mesny F."/>
            <person name="Miyauchi S."/>
            <person name="Thiergart T."/>
            <person name="Pickel B."/>
            <person name="Atanasova L."/>
            <person name="Karlsson M."/>
            <person name="Huettel B."/>
            <person name="Barry K.W."/>
            <person name="Haridas S."/>
            <person name="Chen C."/>
            <person name="Bauer D."/>
            <person name="Andreopoulos W."/>
            <person name="Pangilinan J."/>
            <person name="LaButti K."/>
            <person name="Riley R."/>
            <person name="Lipzen A."/>
            <person name="Clum A."/>
            <person name="Drula E."/>
            <person name="Henrissat B."/>
            <person name="Kohler A."/>
            <person name="Grigoriev I.V."/>
            <person name="Martin F.M."/>
            <person name="Hacquard S."/>
        </authorList>
    </citation>
    <scope>NUCLEOTIDE SEQUENCE</scope>
    <source>
        <strain evidence="2">MPI-CAGE-CH-0243</strain>
    </source>
</reference>
<evidence type="ECO:0000313" key="3">
    <source>
        <dbReference type="Proteomes" id="UP000700596"/>
    </source>
</evidence>
<organism evidence="2 3">
    <name type="scientific">Dendryphion nanum</name>
    <dbReference type="NCBI Taxonomy" id="256645"/>
    <lineage>
        <taxon>Eukaryota</taxon>
        <taxon>Fungi</taxon>
        <taxon>Dikarya</taxon>
        <taxon>Ascomycota</taxon>
        <taxon>Pezizomycotina</taxon>
        <taxon>Dothideomycetes</taxon>
        <taxon>Pleosporomycetidae</taxon>
        <taxon>Pleosporales</taxon>
        <taxon>Torulaceae</taxon>
        <taxon>Dendryphion</taxon>
    </lineage>
</organism>
<dbReference type="Proteomes" id="UP000700596">
    <property type="component" value="Unassembled WGS sequence"/>
</dbReference>
<dbReference type="AlphaFoldDB" id="A0A9P9DAL9"/>
<sequence>MSESVAVQQPAVALTHMISNTIKSDGLKAAEEPNSSTAVEGHTPEIRPRGWQGLPNEIKLLILDFVLDKLDALYQNWIWVSLEALVEHLQPSDTTSMPNSPLLSQVRKLKVYCAICYSSHGHLNEHVWYWIKQLSDGEAALEKVRQPELHIIILSDYEQSDEHANTDELRRLLEDYAIRFTKRYERFELMIDCPCTWIKTLVQEIIRYDPQGQELALEEEICNDPQEQEPAQRDGIRQDHREQEPAQNPGPVRKSLWRNICCL</sequence>
<evidence type="ECO:0000313" key="2">
    <source>
        <dbReference type="EMBL" id="KAH7115855.1"/>
    </source>
</evidence>
<proteinExistence type="predicted"/>
<dbReference type="EMBL" id="JAGMWT010000015">
    <property type="protein sequence ID" value="KAH7115855.1"/>
    <property type="molecule type" value="Genomic_DNA"/>
</dbReference>
<name>A0A9P9DAL9_9PLEO</name>
<accession>A0A9P9DAL9</accession>
<evidence type="ECO:0000256" key="1">
    <source>
        <dbReference type="SAM" id="MobiDB-lite"/>
    </source>
</evidence>
<feature type="region of interest" description="Disordered" evidence="1">
    <location>
        <begin position="224"/>
        <end position="253"/>
    </location>
</feature>
<feature type="region of interest" description="Disordered" evidence="1">
    <location>
        <begin position="26"/>
        <end position="46"/>
    </location>
</feature>
<comment type="caution">
    <text evidence="2">The sequence shown here is derived from an EMBL/GenBank/DDBJ whole genome shotgun (WGS) entry which is preliminary data.</text>
</comment>
<feature type="compositionally biased region" description="Basic and acidic residues" evidence="1">
    <location>
        <begin position="230"/>
        <end position="244"/>
    </location>
</feature>